<accession>A0AAE3YQD9</accession>
<dbReference type="RefSeq" id="WP_310368962.1">
    <property type="nucleotide sequence ID" value="NZ_JAVDYB010000001.1"/>
</dbReference>
<keyword evidence="1" id="KW-0812">Transmembrane</keyword>
<reference evidence="2" key="1">
    <citation type="submission" date="2023-07" db="EMBL/GenBank/DDBJ databases">
        <title>Sequencing the genomes of 1000 actinobacteria strains.</title>
        <authorList>
            <person name="Klenk H.-P."/>
        </authorList>
    </citation>
    <scope>NUCLEOTIDE SEQUENCE</scope>
    <source>
        <strain evidence="2">DSM 44707</strain>
    </source>
</reference>
<protein>
    <submittedName>
        <fullName evidence="2">Uncharacterized protein</fullName>
    </submittedName>
</protein>
<organism evidence="2 3">
    <name type="scientific">Catenuloplanes atrovinosus</name>
    <dbReference type="NCBI Taxonomy" id="137266"/>
    <lineage>
        <taxon>Bacteria</taxon>
        <taxon>Bacillati</taxon>
        <taxon>Actinomycetota</taxon>
        <taxon>Actinomycetes</taxon>
        <taxon>Micromonosporales</taxon>
        <taxon>Micromonosporaceae</taxon>
        <taxon>Catenuloplanes</taxon>
    </lineage>
</organism>
<evidence type="ECO:0000313" key="3">
    <source>
        <dbReference type="Proteomes" id="UP001183643"/>
    </source>
</evidence>
<comment type="caution">
    <text evidence="2">The sequence shown here is derived from an EMBL/GenBank/DDBJ whole genome shotgun (WGS) entry which is preliminary data.</text>
</comment>
<evidence type="ECO:0000313" key="2">
    <source>
        <dbReference type="EMBL" id="MDR7276745.1"/>
    </source>
</evidence>
<sequence length="168" mass="18667">MRMSAAPPDDFVAYVDRRLPQVRARVAGEVPAPDRDEVLTEVLTGLAGRWALLRVAARLGRPALTDRCVERLVVHRARLWRERQIYPVEVTVWDLPPAPPRPAGPTGPVSVALRRASVLDSTVRPPLAALAEASTAWWHAYEARRRAGRIVRVTLFVLFLLAIWTAAG</sequence>
<dbReference type="AlphaFoldDB" id="A0AAE3YQD9"/>
<feature type="transmembrane region" description="Helical" evidence="1">
    <location>
        <begin position="150"/>
        <end position="167"/>
    </location>
</feature>
<dbReference type="Proteomes" id="UP001183643">
    <property type="component" value="Unassembled WGS sequence"/>
</dbReference>
<dbReference type="EMBL" id="JAVDYB010000001">
    <property type="protein sequence ID" value="MDR7276745.1"/>
    <property type="molecule type" value="Genomic_DNA"/>
</dbReference>
<proteinExistence type="predicted"/>
<name>A0AAE3YQD9_9ACTN</name>
<evidence type="ECO:0000256" key="1">
    <source>
        <dbReference type="SAM" id="Phobius"/>
    </source>
</evidence>
<gene>
    <name evidence="2" type="ORF">J2S41_003523</name>
</gene>
<keyword evidence="3" id="KW-1185">Reference proteome</keyword>
<keyword evidence="1" id="KW-0472">Membrane</keyword>
<keyword evidence="1" id="KW-1133">Transmembrane helix</keyword>